<protein>
    <recommendedName>
        <fullName evidence="5">Ig-like domain-containing protein</fullName>
    </recommendedName>
</protein>
<accession>A0ABV0U0Z5</accession>
<organism evidence="6 7">
    <name type="scientific">Ilyodon furcidens</name>
    <name type="common">goldbreast splitfin</name>
    <dbReference type="NCBI Taxonomy" id="33524"/>
    <lineage>
        <taxon>Eukaryota</taxon>
        <taxon>Metazoa</taxon>
        <taxon>Chordata</taxon>
        <taxon>Craniata</taxon>
        <taxon>Vertebrata</taxon>
        <taxon>Euteleostomi</taxon>
        <taxon>Actinopterygii</taxon>
        <taxon>Neopterygii</taxon>
        <taxon>Teleostei</taxon>
        <taxon>Neoteleostei</taxon>
        <taxon>Acanthomorphata</taxon>
        <taxon>Ovalentaria</taxon>
        <taxon>Atherinomorphae</taxon>
        <taxon>Cyprinodontiformes</taxon>
        <taxon>Goodeidae</taxon>
        <taxon>Ilyodon</taxon>
    </lineage>
</organism>
<evidence type="ECO:0000256" key="3">
    <source>
        <dbReference type="ARBA" id="ARBA00023319"/>
    </source>
</evidence>
<comment type="caution">
    <text evidence="6">The sequence shown here is derived from an EMBL/GenBank/DDBJ whole genome shotgun (WGS) entry which is preliminary data.</text>
</comment>
<dbReference type="InterPro" id="IPR003598">
    <property type="entry name" value="Ig_sub2"/>
</dbReference>
<dbReference type="InterPro" id="IPR013106">
    <property type="entry name" value="Ig_V-set"/>
</dbReference>
<feature type="region of interest" description="Disordered" evidence="4">
    <location>
        <begin position="1"/>
        <end position="39"/>
    </location>
</feature>
<feature type="compositionally biased region" description="Polar residues" evidence="4">
    <location>
        <begin position="1"/>
        <end position="11"/>
    </location>
</feature>
<reference evidence="6 7" key="1">
    <citation type="submission" date="2021-06" db="EMBL/GenBank/DDBJ databases">
        <authorList>
            <person name="Palmer J.M."/>
        </authorList>
    </citation>
    <scope>NUCLEOTIDE SEQUENCE [LARGE SCALE GENOMIC DNA]</scope>
    <source>
        <strain evidence="7">if_2019</strain>
        <tissue evidence="6">Muscle</tissue>
    </source>
</reference>
<sequence length="147" mass="16921">GNLNHQRNIEQLQHKEKTLKKEKRDLESQKGQSQKMNSSVTAVVGEDVVLPCHLEPPKDASQMTVKWIRPDLNSSLVYVSVDGHEYPDDQNEAYKGRTTMSLDKMKSGDISLKLSDVRLSDNGRYRCYIPNVEKEYFVNLIVGKWRK</sequence>
<proteinExistence type="predicted"/>
<dbReference type="PANTHER" id="PTHR24100:SF151">
    <property type="entry name" value="ICOS LIGAND"/>
    <property type="match status" value="1"/>
</dbReference>
<dbReference type="InterPro" id="IPR003599">
    <property type="entry name" value="Ig_sub"/>
</dbReference>
<dbReference type="InterPro" id="IPR013783">
    <property type="entry name" value="Ig-like_fold"/>
</dbReference>
<keyword evidence="2" id="KW-0472">Membrane</keyword>
<dbReference type="PROSITE" id="PS50835">
    <property type="entry name" value="IG_LIKE"/>
    <property type="match status" value="1"/>
</dbReference>
<gene>
    <name evidence="6" type="ORF">ILYODFUR_037434</name>
</gene>
<dbReference type="SMART" id="SM00409">
    <property type="entry name" value="IG"/>
    <property type="match status" value="1"/>
</dbReference>
<name>A0ABV0U0Z5_9TELE</name>
<feature type="domain" description="Ig-like" evidence="5">
    <location>
        <begin position="45"/>
        <end position="139"/>
    </location>
</feature>
<feature type="compositionally biased region" description="Polar residues" evidence="4">
    <location>
        <begin position="29"/>
        <end position="39"/>
    </location>
</feature>
<dbReference type="InterPro" id="IPR036179">
    <property type="entry name" value="Ig-like_dom_sf"/>
</dbReference>
<dbReference type="SMART" id="SM00408">
    <property type="entry name" value="IGc2"/>
    <property type="match status" value="1"/>
</dbReference>
<keyword evidence="3" id="KW-0393">Immunoglobulin domain</keyword>
<evidence type="ECO:0000256" key="2">
    <source>
        <dbReference type="ARBA" id="ARBA00023136"/>
    </source>
</evidence>
<dbReference type="Gene3D" id="2.60.40.10">
    <property type="entry name" value="Immunoglobulins"/>
    <property type="match status" value="1"/>
</dbReference>
<dbReference type="Pfam" id="PF07686">
    <property type="entry name" value="V-set"/>
    <property type="match status" value="1"/>
</dbReference>
<keyword evidence="7" id="KW-1185">Reference proteome</keyword>
<dbReference type="InterPro" id="IPR050504">
    <property type="entry name" value="IgSF_BTN/MOG"/>
</dbReference>
<dbReference type="SMART" id="SM00406">
    <property type="entry name" value="IGv"/>
    <property type="match status" value="1"/>
</dbReference>
<dbReference type="EMBL" id="JAHRIQ010054607">
    <property type="protein sequence ID" value="MEQ2238840.1"/>
    <property type="molecule type" value="Genomic_DNA"/>
</dbReference>
<evidence type="ECO:0000313" key="7">
    <source>
        <dbReference type="Proteomes" id="UP001482620"/>
    </source>
</evidence>
<dbReference type="PANTHER" id="PTHR24100">
    <property type="entry name" value="BUTYROPHILIN"/>
    <property type="match status" value="1"/>
</dbReference>
<evidence type="ECO:0000256" key="1">
    <source>
        <dbReference type="ARBA" id="ARBA00004370"/>
    </source>
</evidence>
<feature type="non-terminal residue" evidence="6">
    <location>
        <position position="1"/>
    </location>
</feature>
<evidence type="ECO:0000259" key="5">
    <source>
        <dbReference type="PROSITE" id="PS50835"/>
    </source>
</evidence>
<dbReference type="InterPro" id="IPR007110">
    <property type="entry name" value="Ig-like_dom"/>
</dbReference>
<evidence type="ECO:0000256" key="4">
    <source>
        <dbReference type="SAM" id="MobiDB-lite"/>
    </source>
</evidence>
<dbReference type="SUPFAM" id="SSF48726">
    <property type="entry name" value="Immunoglobulin"/>
    <property type="match status" value="1"/>
</dbReference>
<evidence type="ECO:0000313" key="6">
    <source>
        <dbReference type="EMBL" id="MEQ2238840.1"/>
    </source>
</evidence>
<comment type="subcellular location">
    <subcellularLocation>
        <location evidence="1">Membrane</location>
    </subcellularLocation>
</comment>
<dbReference type="Proteomes" id="UP001482620">
    <property type="component" value="Unassembled WGS sequence"/>
</dbReference>